<reference evidence="1 2" key="1">
    <citation type="submission" date="2021-04" db="EMBL/GenBank/DDBJ databases">
        <authorList>
            <person name="Bliznina A."/>
        </authorList>
    </citation>
    <scope>NUCLEOTIDE SEQUENCE [LARGE SCALE GENOMIC DNA]</scope>
</reference>
<evidence type="ECO:0000313" key="2">
    <source>
        <dbReference type="Proteomes" id="UP001158576"/>
    </source>
</evidence>
<dbReference type="EMBL" id="OU015566">
    <property type="protein sequence ID" value="CAG5104527.1"/>
    <property type="molecule type" value="Genomic_DNA"/>
</dbReference>
<accession>A0ABN7SUJ6</accession>
<name>A0ABN7SUJ6_OIKDI</name>
<sequence>MRRKCKSFENVRKCKRSTKRYSKGYKYICYNKYNRRKHKTCGSGSEFVFIKIGRYDFQIGDLKCGCGIGNIEKRCESLDRSLPAARNSSDGFFESPEFWDEFFDNLPEDQDFEEMNETFTEPRSELENLLPKLEVLIEQ</sequence>
<evidence type="ECO:0000313" key="1">
    <source>
        <dbReference type="EMBL" id="CAG5104527.1"/>
    </source>
</evidence>
<keyword evidence="2" id="KW-1185">Reference proteome</keyword>
<organism evidence="1 2">
    <name type="scientific">Oikopleura dioica</name>
    <name type="common">Tunicate</name>
    <dbReference type="NCBI Taxonomy" id="34765"/>
    <lineage>
        <taxon>Eukaryota</taxon>
        <taxon>Metazoa</taxon>
        <taxon>Chordata</taxon>
        <taxon>Tunicata</taxon>
        <taxon>Appendicularia</taxon>
        <taxon>Copelata</taxon>
        <taxon>Oikopleuridae</taxon>
        <taxon>Oikopleura</taxon>
    </lineage>
</organism>
<protein>
    <submittedName>
        <fullName evidence="1">Oidioi.mRNA.OKI2018_I69.chr1.g1305.t1.cds</fullName>
    </submittedName>
</protein>
<dbReference type="Proteomes" id="UP001158576">
    <property type="component" value="Chromosome 1"/>
</dbReference>
<gene>
    <name evidence="1" type="ORF">OKIOD_LOCUS10070</name>
</gene>
<proteinExistence type="predicted"/>